<dbReference type="InterPro" id="IPR002208">
    <property type="entry name" value="SecY/SEC61-alpha"/>
</dbReference>
<evidence type="ECO:0000256" key="4">
    <source>
        <dbReference type="ARBA" id="ARBA00022692"/>
    </source>
</evidence>
<keyword evidence="10" id="KW-1003">Cell membrane</keyword>
<feature type="transmembrane region" description="Helical" evidence="10">
    <location>
        <begin position="309"/>
        <end position="331"/>
    </location>
</feature>
<keyword evidence="5 10" id="KW-0653">Protein transport</keyword>
<evidence type="ECO:0000256" key="3">
    <source>
        <dbReference type="ARBA" id="ARBA00022448"/>
    </source>
</evidence>
<dbReference type="GO" id="GO:0006605">
    <property type="term" value="P:protein targeting"/>
    <property type="evidence" value="ECO:0007669"/>
    <property type="project" value="UniProtKB-UniRule"/>
</dbReference>
<comment type="similarity">
    <text evidence="2 10 13">Belongs to the SecY/SEC61-alpha family.</text>
</comment>
<evidence type="ECO:0000256" key="6">
    <source>
        <dbReference type="ARBA" id="ARBA00022989"/>
    </source>
</evidence>
<dbReference type="InterPro" id="IPR000175">
    <property type="entry name" value="Na/ntran_symport"/>
</dbReference>
<evidence type="ECO:0000256" key="2">
    <source>
        <dbReference type="ARBA" id="ARBA00005751"/>
    </source>
</evidence>
<evidence type="ECO:0000256" key="7">
    <source>
        <dbReference type="ARBA" id="ARBA00023010"/>
    </source>
</evidence>
<dbReference type="InterPro" id="IPR026593">
    <property type="entry name" value="SecY"/>
</dbReference>
<dbReference type="Proteomes" id="UP000229631">
    <property type="component" value="Unassembled WGS sequence"/>
</dbReference>
<feature type="transmembrane region" description="Helical" evidence="10">
    <location>
        <begin position="21"/>
        <end position="43"/>
    </location>
</feature>
<organism evidence="14 15">
    <name type="scientific">Candidatus Shapirobacteria bacterium CG03_land_8_20_14_0_80_39_12</name>
    <dbReference type="NCBI Taxonomy" id="1974879"/>
    <lineage>
        <taxon>Bacteria</taxon>
        <taxon>Candidatus Shapironibacteriota</taxon>
    </lineage>
</organism>
<feature type="transmembrane region" description="Helical" evidence="10">
    <location>
        <begin position="391"/>
        <end position="412"/>
    </location>
</feature>
<name>A0A2M7BEL8_9BACT</name>
<evidence type="ECO:0000256" key="11">
    <source>
        <dbReference type="RuleBase" id="RU000537"/>
    </source>
</evidence>
<gene>
    <name evidence="10" type="primary">secY</name>
    <name evidence="14" type="ORF">COS54_00935</name>
</gene>
<feature type="transmembrane region" description="Helical" evidence="10">
    <location>
        <begin position="363"/>
        <end position="385"/>
    </location>
</feature>
<keyword evidence="7 10" id="KW-0811">Translocation</keyword>
<evidence type="ECO:0000256" key="5">
    <source>
        <dbReference type="ARBA" id="ARBA00022927"/>
    </source>
</evidence>
<feature type="transmembrane region" description="Helical" evidence="10">
    <location>
        <begin position="208"/>
        <end position="228"/>
    </location>
</feature>
<feature type="transmembrane region" description="Helical" evidence="10">
    <location>
        <begin position="141"/>
        <end position="167"/>
    </location>
</feature>
<evidence type="ECO:0000313" key="14">
    <source>
        <dbReference type="EMBL" id="PIV01548.1"/>
    </source>
</evidence>
<dbReference type="Pfam" id="PF00344">
    <property type="entry name" value="SecY"/>
    <property type="match status" value="1"/>
</dbReference>
<dbReference type="SUPFAM" id="SSF103491">
    <property type="entry name" value="Preprotein translocase SecY subunit"/>
    <property type="match status" value="1"/>
</dbReference>
<keyword evidence="6 10" id="KW-1133">Transmembrane helix</keyword>
<dbReference type="HAMAP" id="MF_01465">
    <property type="entry name" value="SecY"/>
    <property type="match status" value="1"/>
</dbReference>
<dbReference type="AlphaFoldDB" id="A0A2M7BEL8"/>
<dbReference type="PROSITE" id="PS00755">
    <property type="entry name" value="SECY_1"/>
    <property type="match status" value="1"/>
</dbReference>
<dbReference type="GO" id="GO:0065002">
    <property type="term" value="P:intracellular protein transmembrane transport"/>
    <property type="evidence" value="ECO:0007669"/>
    <property type="project" value="UniProtKB-UniRule"/>
</dbReference>
<evidence type="ECO:0000256" key="13">
    <source>
        <dbReference type="RuleBase" id="RU004349"/>
    </source>
</evidence>
<dbReference type="PANTHER" id="PTHR10906">
    <property type="entry name" value="SECY/SEC61-ALPHA FAMILY MEMBER"/>
    <property type="match status" value="1"/>
</dbReference>
<evidence type="ECO:0000256" key="12">
    <source>
        <dbReference type="RuleBase" id="RU003484"/>
    </source>
</evidence>
<evidence type="ECO:0000256" key="10">
    <source>
        <dbReference type="HAMAP-Rule" id="MF_01465"/>
    </source>
</evidence>
<dbReference type="FunFam" id="1.10.3370.10:FF:000001">
    <property type="entry name" value="Preprotein translocase subunit SecY"/>
    <property type="match status" value="1"/>
</dbReference>
<accession>A0A2M7BEL8</accession>
<protein>
    <recommendedName>
        <fullName evidence="9 10">Protein translocase subunit SecY</fullName>
    </recommendedName>
</protein>
<dbReference type="PRINTS" id="PR00303">
    <property type="entry name" value="SECYTRNLCASE"/>
</dbReference>
<evidence type="ECO:0000256" key="1">
    <source>
        <dbReference type="ARBA" id="ARBA00004141"/>
    </source>
</evidence>
<evidence type="ECO:0000256" key="8">
    <source>
        <dbReference type="ARBA" id="ARBA00023136"/>
    </source>
</evidence>
<dbReference type="GO" id="GO:0005886">
    <property type="term" value="C:plasma membrane"/>
    <property type="evidence" value="ECO:0007669"/>
    <property type="project" value="UniProtKB-SubCell"/>
</dbReference>
<evidence type="ECO:0000256" key="9">
    <source>
        <dbReference type="ARBA" id="ARBA00039733"/>
    </source>
</evidence>
<dbReference type="NCBIfam" id="TIGR00967">
    <property type="entry name" value="3a0501s007"/>
    <property type="match status" value="1"/>
</dbReference>
<evidence type="ECO:0000313" key="15">
    <source>
        <dbReference type="Proteomes" id="UP000229631"/>
    </source>
</evidence>
<dbReference type="InterPro" id="IPR030659">
    <property type="entry name" value="SecY_CS"/>
</dbReference>
<feature type="transmembrane region" description="Helical" evidence="10">
    <location>
        <begin position="179"/>
        <end position="196"/>
    </location>
</feature>
<dbReference type="Gene3D" id="1.10.3370.10">
    <property type="entry name" value="SecY subunit domain"/>
    <property type="match status" value="1"/>
</dbReference>
<comment type="subcellular location">
    <subcellularLocation>
        <location evidence="10">Cell membrane</location>
        <topology evidence="10">Multi-pass membrane protein</topology>
    </subcellularLocation>
    <subcellularLocation>
        <location evidence="1 12">Membrane</location>
        <topology evidence="1 12">Multi-pass membrane protein</topology>
    </subcellularLocation>
</comment>
<comment type="subunit">
    <text evidence="10">Component of the Sec protein translocase complex. Heterotrimer consisting of SecY, SecE and SecG subunits. The heterotrimers can form oligomers, although 1 heterotrimer is thought to be able to translocate proteins. Interacts with the ribosome. Interacts with SecDF, and other proteins may be involved. Interacts with SecA.</text>
</comment>
<keyword evidence="3 10" id="KW-0813">Transport</keyword>
<dbReference type="PIRSF" id="PIRSF004557">
    <property type="entry name" value="SecY"/>
    <property type="match status" value="1"/>
</dbReference>
<reference evidence="15" key="1">
    <citation type="submission" date="2017-09" db="EMBL/GenBank/DDBJ databases">
        <title>Depth-based differentiation of microbial function through sediment-hosted aquifers and enrichment of novel symbionts in the deep terrestrial subsurface.</title>
        <authorList>
            <person name="Probst A.J."/>
            <person name="Ladd B."/>
            <person name="Jarett J.K."/>
            <person name="Geller-Mcgrath D.E."/>
            <person name="Sieber C.M.K."/>
            <person name="Emerson J.B."/>
            <person name="Anantharaman K."/>
            <person name="Thomas B.C."/>
            <person name="Malmstrom R."/>
            <person name="Stieglmeier M."/>
            <person name="Klingl A."/>
            <person name="Woyke T."/>
            <person name="Ryan C.M."/>
            <person name="Banfield J.F."/>
        </authorList>
    </citation>
    <scope>NUCLEOTIDE SEQUENCE [LARGE SCALE GENOMIC DNA]</scope>
</reference>
<dbReference type="PROSITE" id="PS50267">
    <property type="entry name" value="NA_NEUROTRAN_SYMP_3"/>
    <property type="match status" value="1"/>
</dbReference>
<feature type="transmembrane region" description="Helical" evidence="10">
    <location>
        <begin position="265"/>
        <end position="289"/>
    </location>
</feature>
<comment type="caution">
    <text evidence="14">The sequence shown here is derived from an EMBL/GenBank/DDBJ whole genome shotgun (WGS) entry which is preliminary data.</text>
</comment>
<keyword evidence="8 10" id="KW-0472">Membrane</keyword>
<comment type="function">
    <text evidence="10 11">The central subunit of the protein translocation channel SecYEG. Consists of two halves formed by TMs 1-5 and 6-10. These two domains form a lateral gate at the front which open onto the bilayer between TMs 2 and 7, and are clamped together by SecE at the back. The channel is closed by both a pore ring composed of hydrophobic SecY resides and a short helix (helix 2A) on the extracellular side of the membrane which forms a plug. The plug probably moves laterally to allow the channel to open. The ring and the pore may move independently.</text>
</comment>
<keyword evidence="4 10" id="KW-0812">Transmembrane</keyword>
<dbReference type="GO" id="GO:0043952">
    <property type="term" value="P:protein transport by the Sec complex"/>
    <property type="evidence" value="ECO:0007669"/>
    <property type="project" value="UniProtKB-UniRule"/>
</dbReference>
<feature type="transmembrane region" description="Helical" evidence="10">
    <location>
        <begin position="63"/>
        <end position="96"/>
    </location>
</feature>
<feature type="transmembrane region" description="Helical" evidence="10">
    <location>
        <begin position="116"/>
        <end position="135"/>
    </location>
</feature>
<dbReference type="InterPro" id="IPR023201">
    <property type="entry name" value="SecY_dom_sf"/>
</dbReference>
<dbReference type="PROSITE" id="PS00756">
    <property type="entry name" value="SECY_2"/>
    <property type="match status" value="1"/>
</dbReference>
<sequence>MVSQILQELKTAVKIPDLRKKLLFTALILFIFRLAAHIPVAGVNLQALKGLFGQNQFLGLLDIFSGGTLANFSVMALGLGPYINASIILQLLQMVLPQLEELSKEGEYGWEKINQYTRFLTIPLAAVQSIGMYALLKSQNIIAQASFLQIVATIVTMVAGTIFLMWLGELITEKGIGNGISLLIFAGIIGRLPVSFGQTAAVAESGKIFSILIFAVLALMVIASVIFIDEAIRKVRIEYAKRVMGGKLYGGQTTFLPLKINQAGVIPIIFAVSLVLIPSMVGKFLAQVPNKVVAGMALGLANFFTPGGVIYNLSYFILVVGFTYFYTAVIFNPKKIAEEIQKHGGFIPGIRPGSSTVTYLNYILTRITLAGAVFLGVVAILPSIVQKMTGVTTMTVGGTSILIVVSVVLETFKVIENMVQMRGYDKFLEKF</sequence>
<proteinExistence type="inferred from homology"/>
<dbReference type="EMBL" id="PEVC01000019">
    <property type="protein sequence ID" value="PIV01548.1"/>
    <property type="molecule type" value="Genomic_DNA"/>
</dbReference>